<dbReference type="SUPFAM" id="SSF89372">
    <property type="entry name" value="Fucose-specific lectin"/>
    <property type="match status" value="1"/>
</dbReference>
<evidence type="ECO:0008006" key="5">
    <source>
        <dbReference type="Google" id="ProtNLM"/>
    </source>
</evidence>
<dbReference type="SUPFAM" id="SSF63825">
    <property type="entry name" value="YWTD domain"/>
    <property type="match status" value="1"/>
</dbReference>
<dbReference type="Gene3D" id="2.120.10.70">
    <property type="entry name" value="Fucose-specific lectin"/>
    <property type="match status" value="1"/>
</dbReference>
<dbReference type="SUPFAM" id="SSF101908">
    <property type="entry name" value="Putative isomerase YbhE"/>
    <property type="match status" value="1"/>
</dbReference>
<feature type="compositionally biased region" description="Low complexity" evidence="1">
    <location>
        <begin position="640"/>
        <end position="668"/>
    </location>
</feature>
<keyword evidence="4" id="KW-1185">Reference proteome</keyword>
<evidence type="ECO:0000313" key="4">
    <source>
        <dbReference type="Proteomes" id="UP000215027"/>
    </source>
</evidence>
<accession>A0A160T5X4</accession>
<dbReference type="KEGG" id="pbf:CFX0092_A2262"/>
<feature type="compositionally biased region" description="Pro residues" evidence="1">
    <location>
        <begin position="669"/>
        <end position="679"/>
    </location>
</feature>
<evidence type="ECO:0000256" key="1">
    <source>
        <dbReference type="SAM" id="MobiDB-lite"/>
    </source>
</evidence>
<proteinExistence type="predicted"/>
<feature type="region of interest" description="Disordered" evidence="1">
    <location>
        <begin position="630"/>
        <end position="684"/>
    </location>
</feature>
<dbReference type="Pfam" id="PF08309">
    <property type="entry name" value="LVIVD"/>
    <property type="match status" value="14"/>
</dbReference>
<feature type="signal peptide" evidence="2">
    <location>
        <begin position="1"/>
        <end position="29"/>
    </location>
</feature>
<organism evidence="3 4">
    <name type="scientific">Candidatus Promineifilum breve</name>
    <dbReference type="NCBI Taxonomy" id="1806508"/>
    <lineage>
        <taxon>Bacteria</taxon>
        <taxon>Bacillati</taxon>
        <taxon>Chloroflexota</taxon>
        <taxon>Ardenticatenia</taxon>
        <taxon>Candidatus Promineifilales</taxon>
        <taxon>Candidatus Promineifilaceae</taxon>
        <taxon>Candidatus Promineifilum</taxon>
    </lineage>
</organism>
<gene>
    <name evidence="3" type="ORF">CFX0092_A2262</name>
</gene>
<dbReference type="EMBL" id="LN890655">
    <property type="protein sequence ID" value="CUS04140.2"/>
    <property type="molecule type" value="Genomic_DNA"/>
</dbReference>
<evidence type="ECO:0000313" key="3">
    <source>
        <dbReference type="EMBL" id="CUS04140.2"/>
    </source>
</evidence>
<reference evidence="3" key="1">
    <citation type="submission" date="2016-01" db="EMBL/GenBank/DDBJ databases">
        <authorList>
            <person name="Mcilroy J.S."/>
            <person name="Karst M S."/>
            <person name="Albertsen M."/>
        </authorList>
    </citation>
    <scope>NUCLEOTIDE SEQUENCE</scope>
    <source>
        <strain evidence="3">Cfx-K</strain>
    </source>
</reference>
<dbReference type="Proteomes" id="UP000215027">
    <property type="component" value="Chromosome I"/>
</dbReference>
<dbReference type="InterPro" id="IPR013211">
    <property type="entry name" value="LVIVD"/>
</dbReference>
<evidence type="ECO:0000256" key="2">
    <source>
        <dbReference type="SAM" id="SignalP"/>
    </source>
</evidence>
<sequence length="1030" mass="108463">MNSHMNRRWAIPCLIILLLSILATRLVMGAPAATTTPAERASGTAATPTDAENVALVGQFGGAIKVVDVQGAYAYVGEGIRLTILGIANPAQPVVVGRSSPLPGAVLDVAVAGEFAYMAAGEAGLLIANVADPANPVQVAAIPLPGTSLSVVVAGAYAYVATYGGLHIIDIASPAQPIPVEYLDIDATVLDVAVAGAYAYLATNFGLGIVSIADPTNPTLVTSYGDKFGRAVAAGGNYVYVVDGYRHLQIIDVANPAAPTEVAQYEIQDRAWDVATAGNYVYIAGRLDGLRIIDVTNPAAPTEAGVNYMKDAWALTVNGAFAYVVDALRSVRIIHIADLPVPAETGSYHGQGRIDSVTVAGNYAYVLRGWYDGGLQIIDVANPAAPTQAGYIQHGSGTLVVVGNFAYIPLGNGLRIMQLTNPANPVEVAFVDTGGAVAVAVAGNYAYVVNETSLRVINVTNPHTPAETGFVNMSGEPMPQNIVVAGAYAYVADWNAGLRILNVANPAAPAEVTTYNTFGAEGVDVVGNYAYVADYYEGLLILDVTNPAAPLQAGAYAIEDALDVVVDGEYAYVGSESGLSIVNVANPAAPTSAGFYDTSGFAWGVFVAGDYVYVADDSSGLLILEFSSGPNPTPSPTPSFTPTATTTPSPTPSRTPTATPTATLVVPPTSTPSPTPTGEPPVSEGWLSEEIGANSERGLVSLAVEPAAPHRAHLSYVAGIGDQSRLWYAWHDGDSWQRVNTGLTGNWFTSIALTPTDPPEPSIVYVDDSQLMYAYRSGGIWLSEVIDSAEFGSLAISPAPPYTPSVAYLNMEGDVLYATRTNTGWVKQTVAMGQHSIWTLQYPRLALSPIAPHHPVILSGDMFTGDLWLFNWNGTDWQKTDIGYTGNTSAELGLALDATGMPHVVASEWREMNYGHPTNSIWSSSSWTLLYSGIKSSSSAAAITVDDLGHPFVVFAQDDYLHLMWLSDGRSTWKSQTIDEVGNSWAADIAMGVGGRPILAYHDQLEQTVRVARQVELPTGAYLPLTIDNH</sequence>
<name>A0A160T5X4_9CHLR</name>
<feature type="chain" id="PRO_5008240595" description="LVIVD repeat protein" evidence="2">
    <location>
        <begin position="30"/>
        <end position="1030"/>
    </location>
</feature>
<dbReference type="RefSeq" id="WP_095043528.1">
    <property type="nucleotide sequence ID" value="NZ_LN890655.1"/>
</dbReference>
<dbReference type="OrthoDB" id="156045at2"/>
<protein>
    <recommendedName>
        <fullName evidence="5">LVIVD repeat protein</fullName>
    </recommendedName>
</protein>
<dbReference type="AlphaFoldDB" id="A0A160T5X4"/>
<keyword evidence="2" id="KW-0732">Signal</keyword>